<evidence type="ECO:0000256" key="2">
    <source>
        <dbReference type="ARBA" id="ARBA00022738"/>
    </source>
</evidence>
<evidence type="ECO:0000313" key="4">
    <source>
        <dbReference type="Proteomes" id="UP000030392"/>
    </source>
</evidence>
<organism evidence="3 4">
    <name type="scientific">Prochlorococcus marinus str. PAC1</name>
    <dbReference type="NCBI Taxonomy" id="59924"/>
    <lineage>
        <taxon>Bacteria</taxon>
        <taxon>Bacillati</taxon>
        <taxon>Cyanobacteriota</taxon>
        <taxon>Cyanophyceae</taxon>
        <taxon>Synechococcales</taxon>
        <taxon>Prochlorococcaceae</taxon>
        <taxon>Prochlorococcus</taxon>
    </lineage>
</organism>
<accession>A0A0A2C1X8</accession>
<proteinExistence type="predicted"/>
<keyword evidence="2" id="KW-0605">Phycobilisome</keyword>
<dbReference type="InterPro" id="IPR011989">
    <property type="entry name" value="ARM-like"/>
</dbReference>
<name>A0A0A2C1X8_PROMR</name>
<dbReference type="AlphaFoldDB" id="A0A0A2C1X8"/>
<comment type="caution">
    <text evidence="3">The sequence shown here is derived from an EMBL/GenBank/DDBJ whole genome shotgun (WGS) entry which is preliminary data.</text>
</comment>
<dbReference type="RefSeq" id="WP_036906270.1">
    <property type="nucleotide sequence ID" value="NZ_CP138967.1"/>
</dbReference>
<dbReference type="EMBL" id="JNAX01000012">
    <property type="protein sequence ID" value="KGG20328.1"/>
    <property type="molecule type" value="Genomic_DNA"/>
</dbReference>
<dbReference type="Gene3D" id="1.25.10.10">
    <property type="entry name" value="Leucine-rich Repeat Variant"/>
    <property type="match status" value="1"/>
</dbReference>
<evidence type="ECO:0000256" key="1">
    <source>
        <dbReference type="ARBA" id="ARBA00022549"/>
    </source>
</evidence>
<dbReference type="GO" id="GO:0030089">
    <property type="term" value="C:phycobilisome"/>
    <property type="evidence" value="ECO:0007669"/>
    <property type="project" value="UniProtKB-KW"/>
</dbReference>
<dbReference type="Proteomes" id="UP000030392">
    <property type="component" value="Unassembled WGS sequence"/>
</dbReference>
<sequence length="198" mass="22836">MINSLDLNKYTELYQDFLHPNPNINSQAFLILKKEFEVKFMNNLLANLKEEDLFIRRKSILALGRFGEKALKSIVQLYMDTNNTTVKVSCLKTIIKVVVNFNLEELTQDEMLVVDLALKDSSPEMILTVISLLRQLGRTGRNILIKTCRDKDLLRAKASISALLEMKDQSIDDLFEDLLNDKSIDQMIKEDILRDKII</sequence>
<reference evidence="4" key="1">
    <citation type="journal article" date="2014" name="Sci. Data">
        <title>Genomes of diverse isolates of the marine cyanobacterium Prochlorococcus.</title>
        <authorList>
            <person name="Biller S."/>
            <person name="Berube P."/>
            <person name="Thompson J."/>
            <person name="Kelly L."/>
            <person name="Roggensack S."/>
            <person name="Awad L."/>
            <person name="Roache-Johnson K."/>
            <person name="Ding H."/>
            <person name="Giovannoni S.J."/>
            <person name="Moore L.R."/>
            <person name="Chisholm S.W."/>
        </authorList>
    </citation>
    <scope>NUCLEOTIDE SEQUENCE [LARGE SCALE GENOMIC DNA]</scope>
    <source>
        <strain evidence="4">PAC1</strain>
    </source>
</reference>
<dbReference type="SUPFAM" id="SSF48371">
    <property type="entry name" value="ARM repeat"/>
    <property type="match status" value="1"/>
</dbReference>
<gene>
    <name evidence="3" type="ORF">EV03_1290</name>
</gene>
<dbReference type="InterPro" id="IPR016024">
    <property type="entry name" value="ARM-type_fold"/>
</dbReference>
<protein>
    <submittedName>
        <fullName evidence="3">Bilin biosynthesis protein CpeZ</fullName>
    </submittedName>
</protein>
<evidence type="ECO:0000313" key="3">
    <source>
        <dbReference type="EMBL" id="KGG20328.1"/>
    </source>
</evidence>
<keyword evidence="1" id="KW-0042">Antenna complex</keyword>